<sequence length="274" mass="31420">MEIHNLGKYNNIIYRSNSYKSILKHFKQNPNDSLSIDGSDVTTDTVNHVVDLIKLGIYKINFSSIRKKDESLIYCTTNIEELSLASSDFFPVDFLGFKYLKKLGYIWLKGTKGLENLSLIEYIFLLKYKADDMSLFSNYKLLKRLRLSQSSILSLNGIENLNELKDLTLAYCRNLEDLSTFKGNPNVEILDITSCKKLDVNILPNYFPNVHTLTIESQGEIATIEPLLLGFSKLKVIKAIENTKILDAKTNTNYQNLLKDKRYYIKGIGTSKDW</sequence>
<accession>A0A2H3KMY0</accession>
<protein>
    <recommendedName>
        <fullName evidence="3">Leucine-rich repeat domain-containing protein</fullName>
    </recommendedName>
</protein>
<comment type="caution">
    <text evidence="1">The sequence shown here is derived from an EMBL/GenBank/DDBJ whole genome shotgun (WGS) entry which is preliminary data.</text>
</comment>
<organism evidence="1 2">
    <name type="scientific">Flavobacterium branchiophilum</name>
    <dbReference type="NCBI Taxonomy" id="55197"/>
    <lineage>
        <taxon>Bacteria</taxon>
        <taxon>Pseudomonadati</taxon>
        <taxon>Bacteroidota</taxon>
        <taxon>Flavobacteriia</taxon>
        <taxon>Flavobacteriales</taxon>
        <taxon>Flavobacteriaceae</taxon>
        <taxon>Flavobacterium</taxon>
    </lineage>
</organism>
<name>A0A2H3KMY0_9FLAO</name>
<dbReference type="EMBL" id="PCMW01000128">
    <property type="protein sequence ID" value="PDS21948.1"/>
    <property type="molecule type" value="Genomic_DNA"/>
</dbReference>
<dbReference type="OrthoDB" id="1331385at2"/>
<gene>
    <name evidence="1" type="ORF">B0A77_14695</name>
</gene>
<proteinExistence type="predicted"/>
<dbReference type="RefSeq" id="WP_097554922.1">
    <property type="nucleotide sequence ID" value="NZ_PCMW01000128.1"/>
</dbReference>
<reference evidence="1 2" key="1">
    <citation type="submission" date="2017-09" db="EMBL/GenBank/DDBJ databases">
        <title>Whole genomes of Flavobacteriaceae.</title>
        <authorList>
            <person name="Stine C."/>
            <person name="Li C."/>
            <person name="Tadesse D."/>
        </authorList>
    </citation>
    <scope>NUCLEOTIDE SEQUENCE [LARGE SCALE GENOMIC DNA]</scope>
    <source>
        <strain evidence="1 2">ATCC 35036</strain>
    </source>
</reference>
<evidence type="ECO:0008006" key="3">
    <source>
        <dbReference type="Google" id="ProtNLM"/>
    </source>
</evidence>
<dbReference type="AlphaFoldDB" id="A0A2H3KMY0"/>
<dbReference type="InterPro" id="IPR032675">
    <property type="entry name" value="LRR_dom_sf"/>
</dbReference>
<dbReference type="Gene3D" id="3.80.10.10">
    <property type="entry name" value="Ribonuclease Inhibitor"/>
    <property type="match status" value="1"/>
</dbReference>
<evidence type="ECO:0000313" key="1">
    <source>
        <dbReference type="EMBL" id="PDS21948.1"/>
    </source>
</evidence>
<evidence type="ECO:0000313" key="2">
    <source>
        <dbReference type="Proteomes" id="UP000220828"/>
    </source>
</evidence>
<dbReference type="SUPFAM" id="SSF52058">
    <property type="entry name" value="L domain-like"/>
    <property type="match status" value="1"/>
</dbReference>
<dbReference type="Proteomes" id="UP000220828">
    <property type="component" value="Unassembled WGS sequence"/>
</dbReference>